<feature type="region of interest" description="Disordered" evidence="3">
    <location>
        <begin position="1"/>
        <end position="80"/>
    </location>
</feature>
<accession>A0AAV0N1V0</accession>
<dbReference type="Proteomes" id="UP001154282">
    <property type="component" value="Unassembled WGS sequence"/>
</dbReference>
<organism evidence="6 7">
    <name type="scientific">Linum tenue</name>
    <dbReference type="NCBI Taxonomy" id="586396"/>
    <lineage>
        <taxon>Eukaryota</taxon>
        <taxon>Viridiplantae</taxon>
        <taxon>Streptophyta</taxon>
        <taxon>Embryophyta</taxon>
        <taxon>Tracheophyta</taxon>
        <taxon>Spermatophyta</taxon>
        <taxon>Magnoliopsida</taxon>
        <taxon>eudicotyledons</taxon>
        <taxon>Gunneridae</taxon>
        <taxon>Pentapetalae</taxon>
        <taxon>rosids</taxon>
        <taxon>fabids</taxon>
        <taxon>Malpighiales</taxon>
        <taxon>Linaceae</taxon>
        <taxon>Linum</taxon>
    </lineage>
</organism>
<feature type="domain" description="RRM" evidence="5">
    <location>
        <begin position="149"/>
        <end position="216"/>
    </location>
</feature>
<name>A0AAV0N1V0_9ROSI</name>
<sequence length="320" mass="34994">MSDAYWRYADPRQPPHPSSQQPQHQQQQQPQHQQQPPMSSFVGKRPRTGEYDGPGGRDLINYYGREDERSGGGGGGVRVIRDTDALGSSYDRYLRSMQASSYGGGNGQPARSMGTGMGSMEPGGAPMSDRNLGFGGGRSDLSLPPDASSTLYVEGLPSDCTRREVSHIFRPFVGYKEVRLVSKESRRPGGDPLILCFVDFMSPAHAATALDALQGKASLSCIMLASKSSSFVLFSLLIVAPFSIVFLWIQVVPFRLVPASDMDIPLCSTYQNLSVKLITMSSSLFAGYMFDEHDHDSLQLRLQFARYPGARSGSGHRGKR</sequence>
<keyword evidence="7" id="KW-1185">Reference proteome</keyword>
<comment type="caution">
    <text evidence="6">The sequence shown here is derived from an EMBL/GenBank/DDBJ whole genome shotgun (WGS) entry which is preliminary data.</text>
</comment>
<keyword evidence="4" id="KW-0812">Transmembrane</keyword>
<dbReference type="GO" id="GO:0003723">
    <property type="term" value="F:RNA binding"/>
    <property type="evidence" value="ECO:0007669"/>
    <property type="project" value="UniProtKB-UniRule"/>
</dbReference>
<dbReference type="SMART" id="SM00360">
    <property type="entry name" value="RRM"/>
    <property type="match status" value="1"/>
</dbReference>
<dbReference type="CDD" id="cd21618">
    <property type="entry name" value="RRM_AtNSRA_like"/>
    <property type="match status" value="1"/>
</dbReference>
<evidence type="ECO:0000313" key="7">
    <source>
        <dbReference type="Proteomes" id="UP001154282"/>
    </source>
</evidence>
<dbReference type="PROSITE" id="PS50102">
    <property type="entry name" value="RRM"/>
    <property type="match status" value="1"/>
</dbReference>
<reference evidence="6" key="1">
    <citation type="submission" date="2022-08" db="EMBL/GenBank/DDBJ databases">
        <authorList>
            <person name="Gutierrez-Valencia J."/>
        </authorList>
    </citation>
    <scope>NUCLEOTIDE SEQUENCE</scope>
</reference>
<dbReference type="AlphaFoldDB" id="A0AAV0N1V0"/>
<keyword evidence="4" id="KW-0472">Membrane</keyword>
<evidence type="ECO:0000256" key="4">
    <source>
        <dbReference type="SAM" id="Phobius"/>
    </source>
</evidence>
<feature type="transmembrane region" description="Helical" evidence="4">
    <location>
        <begin position="231"/>
        <end position="253"/>
    </location>
</feature>
<protein>
    <recommendedName>
        <fullName evidence="5">RRM domain-containing protein</fullName>
    </recommendedName>
</protein>
<feature type="compositionally biased region" description="Low complexity" evidence="3">
    <location>
        <begin position="18"/>
        <end position="37"/>
    </location>
</feature>
<proteinExistence type="predicted"/>
<evidence type="ECO:0000256" key="1">
    <source>
        <dbReference type="ARBA" id="ARBA00022884"/>
    </source>
</evidence>
<dbReference type="InterPro" id="IPR000504">
    <property type="entry name" value="RRM_dom"/>
</dbReference>
<evidence type="ECO:0000256" key="3">
    <source>
        <dbReference type="SAM" id="MobiDB-lite"/>
    </source>
</evidence>
<dbReference type="InterPro" id="IPR012677">
    <property type="entry name" value="Nucleotide-bd_a/b_plait_sf"/>
</dbReference>
<dbReference type="Pfam" id="PF00076">
    <property type="entry name" value="RRM_1"/>
    <property type="match status" value="1"/>
</dbReference>
<dbReference type="InterPro" id="IPR035979">
    <property type="entry name" value="RBD_domain_sf"/>
</dbReference>
<dbReference type="EMBL" id="CAMGYJ010000007">
    <property type="protein sequence ID" value="CAI0452542.1"/>
    <property type="molecule type" value="Genomic_DNA"/>
</dbReference>
<dbReference type="PANTHER" id="PTHR10501">
    <property type="entry name" value="U1 SMALL NUCLEAR RIBONUCLEOPROTEIN A/U2 SMALL NUCLEAR RIBONUCLEOPROTEIN B"/>
    <property type="match status" value="1"/>
</dbReference>
<gene>
    <name evidence="6" type="ORF">LITE_LOCUS31263</name>
</gene>
<keyword evidence="1 2" id="KW-0694">RNA-binding</keyword>
<evidence type="ECO:0000256" key="2">
    <source>
        <dbReference type="PROSITE-ProRule" id="PRU00176"/>
    </source>
</evidence>
<evidence type="ECO:0000259" key="5">
    <source>
        <dbReference type="PROSITE" id="PS50102"/>
    </source>
</evidence>
<keyword evidence="4" id="KW-1133">Transmembrane helix</keyword>
<dbReference type="Gene3D" id="3.30.70.330">
    <property type="match status" value="1"/>
</dbReference>
<dbReference type="SUPFAM" id="SSF54928">
    <property type="entry name" value="RNA-binding domain, RBD"/>
    <property type="match status" value="1"/>
</dbReference>
<evidence type="ECO:0000313" key="6">
    <source>
        <dbReference type="EMBL" id="CAI0452542.1"/>
    </source>
</evidence>